<dbReference type="InterPro" id="IPR036097">
    <property type="entry name" value="HisK_dim/P_sf"/>
</dbReference>
<dbReference type="InterPro" id="IPR003594">
    <property type="entry name" value="HATPase_dom"/>
</dbReference>
<name>A0ABW5U2U3_9RHOB</name>
<dbReference type="Pfam" id="PF02518">
    <property type="entry name" value="HATPase_c"/>
    <property type="match status" value="1"/>
</dbReference>
<dbReference type="SUPFAM" id="SSF47384">
    <property type="entry name" value="Homodimeric domain of signal transducing histidine kinase"/>
    <property type="match status" value="1"/>
</dbReference>
<feature type="domain" description="HAMP" evidence="15">
    <location>
        <begin position="180"/>
        <end position="232"/>
    </location>
</feature>
<feature type="transmembrane region" description="Helical" evidence="13">
    <location>
        <begin position="6"/>
        <end position="27"/>
    </location>
</feature>
<dbReference type="GO" id="GO:0004673">
    <property type="term" value="F:protein histidine kinase activity"/>
    <property type="evidence" value="ECO:0007669"/>
    <property type="project" value="UniProtKB-EC"/>
</dbReference>
<evidence type="ECO:0000256" key="2">
    <source>
        <dbReference type="ARBA" id="ARBA00004141"/>
    </source>
</evidence>
<dbReference type="Gene3D" id="1.10.287.130">
    <property type="match status" value="1"/>
</dbReference>
<evidence type="ECO:0000259" key="14">
    <source>
        <dbReference type="PROSITE" id="PS50109"/>
    </source>
</evidence>
<evidence type="ECO:0000256" key="7">
    <source>
        <dbReference type="ARBA" id="ARBA00022741"/>
    </source>
</evidence>
<evidence type="ECO:0000256" key="12">
    <source>
        <dbReference type="ARBA" id="ARBA00023136"/>
    </source>
</evidence>
<dbReference type="Pfam" id="PF00512">
    <property type="entry name" value="HisKA"/>
    <property type="match status" value="1"/>
</dbReference>
<gene>
    <name evidence="16" type="ORF">ACFSUD_07880</name>
</gene>
<keyword evidence="4" id="KW-0597">Phosphoprotein</keyword>
<dbReference type="SUPFAM" id="SSF55874">
    <property type="entry name" value="ATPase domain of HSP90 chaperone/DNA topoisomerase II/histidine kinase"/>
    <property type="match status" value="1"/>
</dbReference>
<dbReference type="PANTHER" id="PTHR45436:SF14">
    <property type="entry name" value="SENSOR PROTEIN QSEC"/>
    <property type="match status" value="1"/>
</dbReference>
<evidence type="ECO:0000256" key="8">
    <source>
        <dbReference type="ARBA" id="ARBA00022777"/>
    </source>
</evidence>
<dbReference type="InterPro" id="IPR050428">
    <property type="entry name" value="TCS_sensor_his_kinase"/>
</dbReference>
<dbReference type="PRINTS" id="PR00344">
    <property type="entry name" value="BCTRLSENSOR"/>
</dbReference>
<evidence type="ECO:0000313" key="17">
    <source>
        <dbReference type="Proteomes" id="UP001597474"/>
    </source>
</evidence>
<evidence type="ECO:0000256" key="9">
    <source>
        <dbReference type="ARBA" id="ARBA00022840"/>
    </source>
</evidence>
<dbReference type="PROSITE" id="PS50109">
    <property type="entry name" value="HIS_KIN"/>
    <property type="match status" value="1"/>
</dbReference>
<feature type="domain" description="Histidine kinase" evidence="14">
    <location>
        <begin position="240"/>
        <end position="450"/>
    </location>
</feature>
<keyword evidence="5 16" id="KW-0808">Transferase</keyword>
<keyword evidence="8 16" id="KW-0418">Kinase</keyword>
<reference evidence="17" key="1">
    <citation type="journal article" date="2019" name="Int. J. Syst. Evol. Microbiol.">
        <title>The Global Catalogue of Microorganisms (GCM) 10K type strain sequencing project: providing services to taxonomists for standard genome sequencing and annotation.</title>
        <authorList>
            <consortium name="The Broad Institute Genomics Platform"/>
            <consortium name="The Broad Institute Genome Sequencing Center for Infectious Disease"/>
            <person name="Wu L."/>
            <person name="Ma J."/>
        </authorList>
    </citation>
    <scope>NUCLEOTIDE SEQUENCE [LARGE SCALE GENOMIC DNA]</scope>
    <source>
        <strain evidence="17">TISTR 2562</strain>
    </source>
</reference>
<dbReference type="PROSITE" id="PS50885">
    <property type="entry name" value="HAMP"/>
    <property type="match status" value="1"/>
</dbReference>
<evidence type="ECO:0000256" key="11">
    <source>
        <dbReference type="ARBA" id="ARBA00023012"/>
    </source>
</evidence>
<comment type="catalytic activity">
    <reaction evidence="1">
        <text>ATP + protein L-histidine = ADP + protein N-phospho-L-histidine.</text>
        <dbReference type="EC" id="2.7.13.3"/>
    </reaction>
</comment>
<evidence type="ECO:0000256" key="4">
    <source>
        <dbReference type="ARBA" id="ARBA00022553"/>
    </source>
</evidence>
<proteinExistence type="predicted"/>
<dbReference type="InterPro" id="IPR004358">
    <property type="entry name" value="Sig_transdc_His_kin-like_C"/>
</dbReference>
<dbReference type="RefSeq" id="WP_386373145.1">
    <property type="nucleotide sequence ID" value="NZ_JBHUMP010000005.1"/>
</dbReference>
<comment type="subcellular location">
    <subcellularLocation>
        <location evidence="2">Membrane</location>
        <topology evidence="2">Multi-pass membrane protein</topology>
    </subcellularLocation>
</comment>
<dbReference type="CDD" id="cd00082">
    <property type="entry name" value="HisKA"/>
    <property type="match status" value="1"/>
</dbReference>
<feature type="transmembrane region" description="Helical" evidence="13">
    <location>
        <begin position="156"/>
        <end position="179"/>
    </location>
</feature>
<keyword evidence="6 13" id="KW-0812">Transmembrane</keyword>
<keyword evidence="9" id="KW-0067">ATP-binding</keyword>
<accession>A0ABW5U2U3</accession>
<dbReference type="SMART" id="SM00387">
    <property type="entry name" value="HATPase_c"/>
    <property type="match status" value="1"/>
</dbReference>
<evidence type="ECO:0000256" key="13">
    <source>
        <dbReference type="SAM" id="Phobius"/>
    </source>
</evidence>
<evidence type="ECO:0000259" key="15">
    <source>
        <dbReference type="PROSITE" id="PS50885"/>
    </source>
</evidence>
<evidence type="ECO:0000256" key="10">
    <source>
        <dbReference type="ARBA" id="ARBA00022989"/>
    </source>
</evidence>
<evidence type="ECO:0000256" key="1">
    <source>
        <dbReference type="ARBA" id="ARBA00000085"/>
    </source>
</evidence>
<evidence type="ECO:0000313" key="16">
    <source>
        <dbReference type="EMBL" id="MFD2739481.1"/>
    </source>
</evidence>
<comment type="caution">
    <text evidence="16">The sequence shown here is derived from an EMBL/GenBank/DDBJ whole genome shotgun (WGS) entry which is preliminary data.</text>
</comment>
<sequence length="450" mass="47793">MNSIRIRLFLILLGATGLVWLSAFFWIEKNTRAEVEQVLDARLEEAGQMVSSLIADHRIDVTRAAALLDGDGRDGSSFPAVYSHQLTCQIWSLDGVLVGQSGGAPRGRLGGPTPGFSENVVDGEVWRVYTVINEPLGMRIMVGDALRVRDRLVRDVLTGLILPALLILPVLALLIWASLRRGLRPLDRLAAALARRPARDLGPVALAPLPREIRPVGAALNGLFARVDAAREREKSFTSFAAHELKTPLAGIRTQAQIAAMAPDAETRERALRRIADGVTRSDRMVQQLLALARLDSAEPCVGSLLDAAQVAREVVAELRRSAEVKEVALCLAGPEAAPLSGDAVILSVALRNVIENAIAAAPVGTTVEVGLSRADDRLVIEVADRGAGIAAQDRVRITERFFHGSRGGGGSGLGLAIVKAAVNQLGGALSFAPRPGGGELVRMGFPLPG</sequence>
<keyword evidence="7" id="KW-0547">Nucleotide-binding</keyword>
<dbReference type="InterPro" id="IPR013727">
    <property type="entry name" value="2CSK_N"/>
</dbReference>
<keyword evidence="12 13" id="KW-0472">Membrane</keyword>
<protein>
    <recommendedName>
        <fullName evidence="3">histidine kinase</fullName>
        <ecNumber evidence="3">2.7.13.3</ecNumber>
    </recommendedName>
</protein>
<keyword evidence="11" id="KW-0902">Two-component regulatory system</keyword>
<evidence type="ECO:0000256" key="6">
    <source>
        <dbReference type="ARBA" id="ARBA00022692"/>
    </source>
</evidence>
<dbReference type="Proteomes" id="UP001597474">
    <property type="component" value="Unassembled WGS sequence"/>
</dbReference>
<dbReference type="Pfam" id="PF08521">
    <property type="entry name" value="2CSK_N"/>
    <property type="match status" value="1"/>
</dbReference>
<evidence type="ECO:0000256" key="3">
    <source>
        <dbReference type="ARBA" id="ARBA00012438"/>
    </source>
</evidence>
<evidence type="ECO:0000256" key="5">
    <source>
        <dbReference type="ARBA" id="ARBA00022679"/>
    </source>
</evidence>
<dbReference type="InterPro" id="IPR036890">
    <property type="entry name" value="HATPase_C_sf"/>
</dbReference>
<dbReference type="InterPro" id="IPR003660">
    <property type="entry name" value="HAMP_dom"/>
</dbReference>
<dbReference type="InterPro" id="IPR005467">
    <property type="entry name" value="His_kinase_dom"/>
</dbReference>
<dbReference type="PANTHER" id="PTHR45436">
    <property type="entry name" value="SENSOR HISTIDINE KINASE YKOH"/>
    <property type="match status" value="1"/>
</dbReference>
<dbReference type="EMBL" id="JBHUMP010000005">
    <property type="protein sequence ID" value="MFD2739481.1"/>
    <property type="molecule type" value="Genomic_DNA"/>
</dbReference>
<keyword evidence="10 13" id="KW-1133">Transmembrane helix</keyword>
<keyword evidence="17" id="KW-1185">Reference proteome</keyword>
<dbReference type="Gene3D" id="3.30.565.10">
    <property type="entry name" value="Histidine kinase-like ATPase, C-terminal domain"/>
    <property type="match status" value="1"/>
</dbReference>
<dbReference type="SMART" id="SM00388">
    <property type="entry name" value="HisKA"/>
    <property type="match status" value="1"/>
</dbReference>
<dbReference type="InterPro" id="IPR003661">
    <property type="entry name" value="HisK_dim/P_dom"/>
</dbReference>
<organism evidence="16 17">
    <name type="scientific">Sulfitobacter aestuarii</name>
    <dbReference type="NCBI Taxonomy" id="2161676"/>
    <lineage>
        <taxon>Bacteria</taxon>
        <taxon>Pseudomonadati</taxon>
        <taxon>Pseudomonadota</taxon>
        <taxon>Alphaproteobacteria</taxon>
        <taxon>Rhodobacterales</taxon>
        <taxon>Roseobacteraceae</taxon>
        <taxon>Sulfitobacter</taxon>
    </lineage>
</organism>
<dbReference type="EC" id="2.7.13.3" evidence="3"/>